<protein>
    <submittedName>
        <fullName evidence="2">Uncharacterized protein</fullName>
    </submittedName>
</protein>
<dbReference type="PANTHER" id="PTHR13318">
    <property type="entry name" value="PARTNER OF PAIRED, ISOFORM B-RELATED"/>
    <property type="match status" value="1"/>
</dbReference>
<dbReference type="EMBL" id="JAPMOS010000030">
    <property type="protein sequence ID" value="KAJ4458359.1"/>
    <property type="molecule type" value="Genomic_DNA"/>
</dbReference>
<dbReference type="SUPFAM" id="SSF52047">
    <property type="entry name" value="RNI-like"/>
    <property type="match status" value="2"/>
</dbReference>
<feature type="region of interest" description="Disordered" evidence="1">
    <location>
        <begin position="184"/>
        <end position="224"/>
    </location>
</feature>
<evidence type="ECO:0000256" key="1">
    <source>
        <dbReference type="SAM" id="MobiDB-lite"/>
    </source>
</evidence>
<gene>
    <name evidence="2" type="ORF">PAPYR_5908</name>
</gene>
<dbReference type="Gene3D" id="3.80.10.10">
    <property type="entry name" value="Ribonuclease Inhibitor"/>
    <property type="match status" value="1"/>
</dbReference>
<proteinExistence type="predicted"/>
<feature type="compositionally biased region" description="Basic and acidic residues" evidence="1">
    <location>
        <begin position="184"/>
        <end position="197"/>
    </location>
</feature>
<sequence length="812" mass="88627">MARAAVLMEIMHAVQSPLLTYIQLLSLSHEIRSIVRGTLLEMSFGNDLPPLTADALAALVGPCKNLQKLALPQGYSFDFEQSMSLFECGRTEAEAAPWVDEAFAGHIHLTSLEIPTPHVLLHALPRILSHLPGLEELRLFSVPPTDPEAVRCNPDPSIPAADLAALLAALRSCPRLRALHLGEHEEPTEPVIKQEPKKKAKKGKKGKKGKKAATAEELPPPPPRGFAGLLPLLAGSLQELDLPKAKVTPGLAALLGGLTRLERLTLCDTPEPAVLQALAARLTRLTLTGYSTDVPPFDAAFGRLEHLTVTSGKLAARPPPGLRSFTGQADLEILARLPHLVHLNLHARIDLAALPQTLLDRLESLTLSTRCECTRPVRLASRSLRELVMGEGQGSHVCLGPEATLTLACPALEVVTLPDSTQQQPPYALVLDCPRLRQIIGMNVRSLQILTPMPDLEQVACLTMYPFSEPAWVDSADWLPVLLAGSPRLWRLSALVITRPAALERLWREGRALTHLDLRLDLTQFSSQPTLRIPAQIQSLGLRLAFKAPPRGLPPYMMPLFGGGDVFLQIEAPGLRTLALTERPVDFHIGGGQFQLDMMAICMGMTNPRLSLTLRCPALTELRFSRPWRSWTFGHLDALRIAGGSDAPLPLRTLLVGGGCFSMPADLLLQLLDIHGANLRRVHLTVLSEECQAAWPTLARALGRLPRLASLEFDSHPGAEVELSCPHLRQLAFCCNDSTWDCGKNHEITLTSMVLDCPLLEELQGPFGESLETFELAGEAPHLRRIEGVGGEWVDRLAERFPHAQLTPGGTR</sequence>
<keyword evidence="3" id="KW-1185">Reference proteome</keyword>
<name>A0ABQ8ULY7_9EUKA</name>
<accession>A0ABQ8ULY7</accession>
<dbReference type="InterPro" id="IPR032675">
    <property type="entry name" value="LRR_dom_sf"/>
</dbReference>
<evidence type="ECO:0000313" key="2">
    <source>
        <dbReference type="EMBL" id="KAJ4458359.1"/>
    </source>
</evidence>
<comment type="caution">
    <text evidence="2">The sequence shown here is derived from an EMBL/GenBank/DDBJ whole genome shotgun (WGS) entry which is preliminary data.</text>
</comment>
<dbReference type="PANTHER" id="PTHR13318:SF190">
    <property type="entry name" value="PARTNER OF PAIRED, ISOFORM B"/>
    <property type="match status" value="1"/>
</dbReference>
<dbReference type="Proteomes" id="UP001141327">
    <property type="component" value="Unassembled WGS sequence"/>
</dbReference>
<feature type="compositionally biased region" description="Basic residues" evidence="1">
    <location>
        <begin position="198"/>
        <end position="211"/>
    </location>
</feature>
<organism evidence="2 3">
    <name type="scientific">Paratrimastix pyriformis</name>
    <dbReference type="NCBI Taxonomy" id="342808"/>
    <lineage>
        <taxon>Eukaryota</taxon>
        <taxon>Metamonada</taxon>
        <taxon>Preaxostyla</taxon>
        <taxon>Paratrimastigidae</taxon>
        <taxon>Paratrimastix</taxon>
    </lineage>
</organism>
<evidence type="ECO:0000313" key="3">
    <source>
        <dbReference type="Proteomes" id="UP001141327"/>
    </source>
</evidence>
<reference evidence="2" key="1">
    <citation type="journal article" date="2022" name="bioRxiv">
        <title>Genomics of Preaxostyla Flagellates Illuminates Evolutionary Transitions and the Path Towards Mitochondrial Loss.</title>
        <authorList>
            <person name="Novak L.V.F."/>
            <person name="Treitli S.C."/>
            <person name="Pyrih J."/>
            <person name="Halakuc P."/>
            <person name="Pipaliya S.V."/>
            <person name="Vacek V."/>
            <person name="Brzon O."/>
            <person name="Soukal P."/>
            <person name="Eme L."/>
            <person name="Dacks J.B."/>
            <person name="Karnkowska A."/>
            <person name="Elias M."/>
            <person name="Hampl V."/>
        </authorList>
    </citation>
    <scope>NUCLEOTIDE SEQUENCE</scope>
    <source>
        <strain evidence="2">RCP-MX</strain>
    </source>
</reference>